<feature type="transmembrane region" description="Helical" evidence="3">
    <location>
        <begin position="134"/>
        <end position="158"/>
    </location>
</feature>
<keyword evidence="2" id="KW-0813">Transport</keyword>
<dbReference type="GO" id="GO:0015920">
    <property type="term" value="P:lipopolysaccharide transport"/>
    <property type="evidence" value="ECO:0007669"/>
    <property type="project" value="TreeGrafter"/>
</dbReference>
<keyword evidence="3" id="KW-0812">Transmembrane</keyword>
<name>A0A2N5XYA6_9GAMM</name>
<feature type="transmembrane region" description="Helical" evidence="3">
    <location>
        <begin position="224"/>
        <end position="244"/>
    </location>
</feature>
<dbReference type="OrthoDB" id="9786910at2"/>
<evidence type="ECO:0000259" key="4">
    <source>
        <dbReference type="PROSITE" id="PS51012"/>
    </source>
</evidence>
<evidence type="ECO:0000256" key="1">
    <source>
        <dbReference type="ARBA" id="ARBA00007783"/>
    </source>
</evidence>
<protein>
    <submittedName>
        <fullName evidence="5">ABC transporter</fullName>
    </submittedName>
</protein>
<dbReference type="PROSITE" id="PS51012">
    <property type="entry name" value="ABC_TM2"/>
    <property type="match status" value="1"/>
</dbReference>
<feature type="transmembrane region" description="Helical" evidence="3">
    <location>
        <begin position="109"/>
        <end position="128"/>
    </location>
</feature>
<feature type="domain" description="ABC transmembrane type-2" evidence="4">
    <location>
        <begin position="27"/>
        <end position="247"/>
    </location>
</feature>
<feature type="transmembrane region" description="Helical" evidence="3">
    <location>
        <begin position="165"/>
        <end position="184"/>
    </location>
</feature>
<feature type="transmembrane region" description="Helical" evidence="3">
    <location>
        <begin position="29"/>
        <end position="51"/>
    </location>
</feature>
<dbReference type="PANTHER" id="PTHR30413:SF10">
    <property type="entry name" value="CAPSULE POLYSACCHARIDE EXPORT INNER-MEMBRANE PROTEIN CTRC"/>
    <property type="match status" value="1"/>
</dbReference>
<dbReference type="AlphaFoldDB" id="A0A2N5XYA6"/>
<gene>
    <name evidence="5" type="ORF">CWI75_17380</name>
</gene>
<evidence type="ECO:0000256" key="2">
    <source>
        <dbReference type="ARBA" id="ARBA00022448"/>
    </source>
</evidence>
<proteinExistence type="inferred from homology"/>
<comment type="caution">
    <text evidence="5">The sequence shown here is derived from an EMBL/GenBank/DDBJ whole genome shotgun (WGS) entry which is preliminary data.</text>
</comment>
<dbReference type="Proteomes" id="UP000234845">
    <property type="component" value="Unassembled WGS sequence"/>
</dbReference>
<dbReference type="PANTHER" id="PTHR30413">
    <property type="entry name" value="INNER MEMBRANE TRANSPORT PERMEASE"/>
    <property type="match status" value="1"/>
</dbReference>
<dbReference type="InterPro" id="IPR047817">
    <property type="entry name" value="ABC2_TM_bact-type"/>
</dbReference>
<keyword evidence="3" id="KW-1133">Transmembrane helix</keyword>
<keyword evidence="3" id="KW-0472">Membrane</keyword>
<evidence type="ECO:0000313" key="6">
    <source>
        <dbReference type="Proteomes" id="UP000234845"/>
    </source>
</evidence>
<reference evidence="6" key="1">
    <citation type="submission" date="2017-11" db="EMBL/GenBank/DDBJ databases">
        <title>The draft genome sequence of Chromatocurvus sp. F02.</title>
        <authorList>
            <person name="Du Z.-J."/>
            <person name="Chang Y.-Q."/>
        </authorList>
    </citation>
    <scope>NUCLEOTIDE SEQUENCE [LARGE SCALE GENOMIC DNA]</scope>
    <source>
        <strain evidence="6">F02</strain>
    </source>
</reference>
<sequence>MTFPQFFSLVDTMARMSLKADAARYLFGYIWWVLEPLLYVLVFYVVFELILQNRQENFLVFLMCGKLTFIWFSKSVNQAARSIVGGVGLIGKVDVPKSVFPMAVIQEGLYKQAAVFALLFTVLLFSGYPITWTWVWLAPLIVVNYVMIVACSLLCAYLVCLAFDFVVLVSLGTIFLLFISGVFWDPRALPDPAMTDLILTVNPLAFILDAYRQILMAGVAPDGLHLAAIGAGFGLLAVLLLLLIRRTGQFLALKVITS</sequence>
<keyword evidence="6" id="KW-1185">Reference proteome</keyword>
<comment type="similarity">
    <text evidence="1">Belongs to the ABC-2 integral membrane protein family.</text>
</comment>
<evidence type="ECO:0000256" key="3">
    <source>
        <dbReference type="SAM" id="Phobius"/>
    </source>
</evidence>
<dbReference type="RefSeq" id="WP_101522845.1">
    <property type="nucleotide sequence ID" value="NZ_PKLZ01000017.1"/>
</dbReference>
<dbReference type="EMBL" id="PKLZ01000017">
    <property type="protein sequence ID" value="PLW81099.1"/>
    <property type="molecule type" value="Genomic_DNA"/>
</dbReference>
<organism evidence="5 6">
    <name type="scientific">Kineobactrum sediminis</name>
    <dbReference type="NCBI Taxonomy" id="1905677"/>
    <lineage>
        <taxon>Bacteria</taxon>
        <taxon>Pseudomonadati</taxon>
        <taxon>Pseudomonadota</taxon>
        <taxon>Gammaproteobacteria</taxon>
        <taxon>Cellvibrionales</taxon>
        <taxon>Halieaceae</taxon>
        <taxon>Kineobactrum</taxon>
    </lineage>
</organism>
<accession>A0A2N5XYA6</accession>
<evidence type="ECO:0000313" key="5">
    <source>
        <dbReference type="EMBL" id="PLW81099.1"/>
    </source>
</evidence>